<evidence type="ECO:0000259" key="8">
    <source>
        <dbReference type="PROSITE" id="PS50072"/>
    </source>
</evidence>
<dbReference type="PANTHER" id="PTHR11071:SF561">
    <property type="entry name" value="PEPTIDYL-PROLYL CIS-TRANS ISOMERASE D-RELATED"/>
    <property type="match status" value="1"/>
</dbReference>
<dbReference type="FunFam" id="2.40.100.10:FF:000022">
    <property type="entry name" value="Peptidyl-prolyl cis-trans isomerase CYP95"/>
    <property type="match status" value="1"/>
</dbReference>
<evidence type="ECO:0000256" key="3">
    <source>
        <dbReference type="ARBA" id="ARBA00023110"/>
    </source>
</evidence>
<dbReference type="Pfam" id="PF00160">
    <property type="entry name" value="Pro_isomerase"/>
    <property type="match status" value="1"/>
</dbReference>
<dbReference type="CDD" id="cd01926">
    <property type="entry name" value="cyclophilin_ABH_like"/>
    <property type="match status" value="1"/>
</dbReference>
<dbReference type="EMBL" id="FN649760">
    <property type="protein sequence ID" value="CBN80102.1"/>
    <property type="molecule type" value="Genomic_DNA"/>
</dbReference>
<dbReference type="SUPFAM" id="SSF54534">
    <property type="entry name" value="FKBP-like"/>
    <property type="match status" value="1"/>
</dbReference>
<accession>D8LKW9</accession>
<dbReference type="InterPro" id="IPR002130">
    <property type="entry name" value="Cyclophilin-type_PPIase_dom"/>
</dbReference>
<keyword evidence="10" id="KW-1185">Reference proteome</keyword>
<feature type="domain" description="PPIase cyclophilin-type" evidence="8">
    <location>
        <begin position="317"/>
        <end position="480"/>
    </location>
</feature>
<dbReference type="Proteomes" id="UP000002630">
    <property type="component" value="Unassembled WGS sequence"/>
</dbReference>
<organism evidence="9 10">
    <name type="scientific">Ectocarpus siliculosus</name>
    <name type="common">Brown alga</name>
    <name type="synonym">Conferva siliculosa</name>
    <dbReference type="NCBI Taxonomy" id="2880"/>
    <lineage>
        <taxon>Eukaryota</taxon>
        <taxon>Sar</taxon>
        <taxon>Stramenopiles</taxon>
        <taxon>Ochrophyta</taxon>
        <taxon>PX clade</taxon>
        <taxon>Phaeophyceae</taxon>
        <taxon>Ectocarpales</taxon>
        <taxon>Ectocarpaceae</taxon>
        <taxon>Ectocarpus</taxon>
    </lineage>
</organism>
<dbReference type="GO" id="GO:0016018">
    <property type="term" value="F:cyclosporin A binding"/>
    <property type="evidence" value="ECO:0007669"/>
    <property type="project" value="TreeGrafter"/>
</dbReference>
<dbReference type="eggNOG" id="KOG0865">
    <property type="taxonomic scope" value="Eukaryota"/>
</dbReference>
<dbReference type="GO" id="GO:0005737">
    <property type="term" value="C:cytoplasm"/>
    <property type="evidence" value="ECO:0007669"/>
    <property type="project" value="TreeGrafter"/>
</dbReference>
<reference evidence="9 10" key="1">
    <citation type="journal article" date="2010" name="Nature">
        <title>The Ectocarpus genome and the independent evolution of multicellularity in brown algae.</title>
        <authorList>
            <person name="Cock J.M."/>
            <person name="Sterck L."/>
            <person name="Rouze P."/>
            <person name="Scornet D."/>
            <person name="Allen A.E."/>
            <person name="Amoutzias G."/>
            <person name="Anthouard V."/>
            <person name="Artiguenave F."/>
            <person name="Aury J.M."/>
            <person name="Badger J.H."/>
            <person name="Beszteri B."/>
            <person name="Billiau K."/>
            <person name="Bonnet E."/>
            <person name="Bothwell J.H."/>
            <person name="Bowler C."/>
            <person name="Boyen C."/>
            <person name="Brownlee C."/>
            <person name="Carrano C.J."/>
            <person name="Charrier B."/>
            <person name="Cho G.Y."/>
            <person name="Coelho S.M."/>
            <person name="Collen J."/>
            <person name="Corre E."/>
            <person name="Da Silva C."/>
            <person name="Delage L."/>
            <person name="Delaroque N."/>
            <person name="Dittami S.M."/>
            <person name="Doulbeau S."/>
            <person name="Elias M."/>
            <person name="Farnham G."/>
            <person name="Gachon C.M."/>
            <person name="Gschloessl B."/>
            <person name="Heesch S."/>
            <person name="Jabbari K."/>
            <person name="Jubin C."/>
            <person name="Kawai H."/>
            <person name="Kimura K."/>
            <person name="Kloareg B."/>
            <person name="Kupper F.C."/>
            <person name="Lang D."/>
            <person name="Le Bail A."/>
            <person name="Leblanc C."/>
            <person name="Lerouge P."/>
            <person name="Lohr M."/>
            <person name="Lopez P.J."/>
            <person name="Martens C."/>
            <person name="Maumus F."/>
            <person name="Michel G."/>
            <person name="Miranda-Saavedra D."/>
            <person name="Morales J."/>
            <person name="Moreau H."/>
            <person name="Motomura T."/>
            <person name="Nagasato C."/>
            <person name="Napoli C.A."/>
            <person name="Nelson D.R."/>
            <person name="Nyvall-Collen P."/>
            <person name="Peters A.F."/>
            <person name="Pommier C."/>
            <person name="Potin P."/>
            <person name="Poulain J."/>
            <person name="Quesneville H."/>
            <person name="Read B."/>
            <person name="Rensing S.A."/>
            <person name="Ritter A."/>
            <person name="Rousvoal S."/>
            <person name="Samanta M."/>
            <person name="Samson G."/>
            <person name="Schroeder D.C."/>
            <person name="Segurens B."/>
            <person name="Strittmatter M."/>
            <person name="Tonon T."/>
            <person name="Tregear J.W."/>
            <person name="Valentin K."/>
            <person name="von Dassow P."/>
            <person name="Yamagishi T."/>
            <person name="Van de Peer Y."/>
            <person name="Wincker P."/>
        </authorList>
    </citation>
    <scope>NUCLEOTIDE SEQUENCE [LARGE SCALE GENOMIC DNA]</scope>
    <source>
        <strain evidence="10">Ec32 / CCAP1310/4</strain>
    </source>
</reference>
<dbReference type="SUPFAM" id="SSF50891">
    <property type="entry name" value="Cyclophilin-like"/>
    <property type="match status" value="1"/>
</dbReference>
<dbReference type="PANTHER" id="PTHR11071">
    <property type="entry name" value="PEPTIDYL-PROLYL CIS-TRANS ISOMERASE"/>
    <property type="match status" value="1"/>
</dbReference>
<dbReference type="AlphaFoldDB" id="D8LKW9"/>
<dbReference type="Gene3D" id="2.40.100.10">
    <property type="entry name" value="Cyclophilin-like"/>
    <property type="match status" value="1"/>
</dbReference>
<dbReference type="PRINTS" id="PR00153">
    <property type="entry name" value="CSAPPISMRASE"/>
</dbReference>
<dbReference type="GO" id="GO:0003755">
    <property type="term" value="F:peptidyl-prolyl cis-trans isomerase activity"/>
    <property type="evidence" value="ECO:0007669"/>
    <property type="project" value="UniProtKB-KW"/>
</dbReference>
<feature type="compositionally biased region" description="Basic and acidic residues" evidence="6">
    <location>
        <begin position="496"/>
        <end position="507"/>
    </location>
</feature>
<evidence type="ECO:0000313" key="10">
    <source>
        <dbReference type="Proteomes" id="UP000002630"/>
    </source>
</evidence>
<proteinExistence type="predicted"/>
<dbReference type="SUPFAM" id="SSF48452">
    <property type="entry name" value="TPR-like"/>
    <property type="match status" value="1"/>
</dbReference>
<evidence type="ECO:0000313" key="9">
    <source>
        <dbReference type="EMBL" id="CBN80102.1"/>
    </source>
</evidence>
<dbReference type="InterPro" id="IPR019734">
    <property type="entry name" value="TPR_rpt"/>
</dbReference>
<dbReference type="STRING" id="2880.D8LKW9"/>
<dbReference type="PROSITE" id="PS50059">
    <property type="entry name" value="FKBP_PPIASE"/>
    <property type="match status" value="1"/>
</dbReference>
<dbReference type="InterPro" id="IPR011990">
    <property type="entry name" value="TPR-like_helical_dom_sf"/>
</dbReference>
<keyword evidence="3 5" id="KW-0697">Rotamase</keyword>
<dbReference type="PROSITE" id="PS50072">
    <property type="entry name" value="CSA_PPIASE_2"/>
    <property type="match status" value="1"/>
</dbReference>
<dbReference type="Gene3D" id="3.10.50.40">
    <property type="match status" value="1"/>
</dbReference>
<dbReference type="FunCoup" id="D8LKW9">
    <property type="interactions" value="284"/>
</dbReference>
<dbReference type="Pfam" id="PF00254">
    <property type="entry name" value="FKBP_C"/>
    <property type="match status" value="1"/>
</dbReference>
<dbReference type="EC" id="5.2.1.8" evidence="2 5"/>
<evidence type="ECO:0000256" key="4">
    <source>
        <dbReference type="ARBA" id="ARBA00023235"/>
    </source>
</evidence>
<dbReference type="OrthoDB" id="1902587at2759"/>
<name>D8LKW9_ECTSI</name>
<protein>
    <recommendedName>
        <fullName evidence="2 5">peptidylprolyl isomerase</fullName>
        <ecNumber evidence="2 5">5.2.1.8</ecNumber>
    </recommendedName>
</protein>
<dbReference type="SMART" id="SM00028">
    <property type="entry name" value="TPR"/>
    <property type="match status" value="2"/>
</dbReference>
<feature type="domain" description="PPIase FKBP-type" evidence="7">
    <location>
        <begin position="39"/>
        <end position="128"/>
    </location>
</feature>
<dbReference type="GO" id="GO:0006457">
    <property type="term" value="P:protein folding"/>
    <property type="evidence" value="ECO:0007669"/>
    <property type="project" value="TreeGrafter"/>
</dbReference>
<comment type="catalytic activity">
    <reaction evidence="1 5">
        <text>[protein]-peptidylproline (omega=180) = [protein]-peptidylproline (omega=0)</text>
        <dbReference type="Rhea" id="RHEA:16237"/>
        <dbReference type="Rhea" id="RHEA-COMP:10747"/>
        <dbReference type="Rhea" id="RHEA-COMP:10748"/>
        <dbReference type="ChEBI" id="CHEBI:83833"/>
        <dbReference type="ChEBI" id="CHEBI:83834"/>
        <dbReference type="EC" id="5.2.1.8"/>
    </reaction>
</comment>
<evidence type="ECO:0000256" key="6">
    <source>
        <dbReference type="SAM" id="MobiDB-lite"/>
    </source>
</evidence>
<gene>
    <name evidence="9" type="primary">FKB12</name>
    <name evidence="9" type="ORF">Esi_0031_0093</name>
</gene>
<sequence length="507" mass="55034">MDPSAAEGETAWLDLSGDGGVLKKILETGDDERGNPPPEYEVSAHYTGTIESGEKFDSSRDRGKPFTFQIGMGSVIKAWDIGFSSMTIGEKAILKCRADYAYGDSPPGSGVIKPGDTLLFDVELLGFHEKPKEKWEMSAAELMEEALKIKEEGTAFFKEKRFFEATERYVAAADTASAVPEKTDPGGEEEAAAVALELSCFLNAAQACLNGKEWGDAIAHATSALGKDPDNVKALYRRGVAKRHTGMVDESKSDLMAAYKLDPNNKAVRKELQLLKAAMKESKEKAKSVFGGLFGKVSMYDDKEGVVVFDGTNPKCFFDITVGDKEPQRISFELYANTCPKTSANFLHLCKGDKGTTPDGVPLHYKGSKFHRVIKNFMLQCGDFTAGDGTGGCSIYGEKFKDENFQLKHTEPGLLSMANAGPNTNGSQVFITCRDTPHLDGKHVVFGKVLSGMEVVKEIENVATTADKPNDDVVIVDCGELLQEESPADEAPAYDEAMKAETPETEN</sequence>
<dbReference type="InterPro" id="IPR001179">
    <property type="entry name" value="PPIase_FKBP_dom"/>
</dbReference>
<dbReference type="Gene3D" id="1.25.40.10">
    <property type="entry name" value="Tetratricopeptide repeat domain"/>
    <property type="match status" value="1"/>
</dbReference>
<dbReference type="InParanoid" id="D8LKW9"/>
<dbReference type="FunFam" id="1.25.40.10:FF:000052">
    <property type="entry name" value="Aryl-hydrocarbon-interacting protein-like 1"/>
    <property type="match status" value="1"/>
</dbReference>
<feature type="region of interest" description="Disordered" evidence="6">
    <location>
        <begin position="482"/>
        <end position="507"/>
    </location>
</feature>
<evidence type="ECO:0000256" key="1">
    <source>
        <dbReference type="ARBA" id="ARBA00000971"/>
    </source>
</evidence>
<dbReference type="InterPro" id="IPR029000">
    <property type="entry name" value="Cyclophilin-like_dom_sf"/>
</dbReference>
<evidence type="ECO:0000256" key="2">
    <source>
        <dbReference type="ARBA" id="ARBA00013194"/>
    </source>
</evidence>
<evidence type="ECO:0000259" key="7">
    <source>
        <dbReference type="PROSITE" id="PS50059"/>
    </source>
</evidence>
<dbReference type="eggNOG" id="KOG0543">
    <property type="taxonomic scope" value="Eukaryota"/>
</dbReference>
<keyword evidence="4 5" id="KW-0413">Isomerase</keyword>
<dbReference type="InterPro" id="IPR046357">
    <property type="entry name" value="PPIase_dom_sf"/>
</dbReference>
<evidence type="ECO:0000256" key="5">
    <source>
        <dbReference type="PROSITE-ProRule" id="PRU00277"/>
    </source>
</evidence>